<protein>
    <submittedName>
        <fullName evidence="2">GNAT family N-acetyltransferase</fullName>
    </submittedName>
</protein>
<evidence type="ECO:0000259" key="1">
    <source>
        <dbReference type="PROSITE" id="PS51186"/>
    </source>
</evidence>
<dbReference type="PANTHER" id="PTHR43792">
    <property type="entry name" value="GNAT FAMILY, PUTATIVE (AFU_ORTHOLOGUE AFUA_3G00765)-RELATED-RELATED"/>
    <property type="match status" value="1"/>
</dbReference>
<dbReference type="OrthoDB" id="3533156at2"/>
<feature type="domain" description="N-acetyltransferase" evidence="1">
    <location>
        <begin position="10"/>
        <end position="168"/>
    </location>
</feature>
<dbReference type="Pfam" id="PF13302">
    <property type="entry name" value="Acetyltransf_3"/>
    <property type="match status" value="1"/>
</dbReference>
<dbReference type="Proteomes" id="UP000215199">
    <property type="component" value="Unassembled WGS sequence"/>
</dbReference>
<keyword evidence="3" id="KW-1185">Reference proteome</keyword>
<sequence>MHVFLETERLILRRFTENDADALFELYDDPAVMKYLNGGLPADRTEIVTLDLPAFLGYYERFPGYGFWAAIEKRTGDFLGWFHFRPRPEDPVDEPELGYRLHRKAWGQGYGTEGSAALLAKGFTELGVRRVTAFTMTVNHRSRRVMEKLGMKFLRTYFEEFPEHERAPGSEHGEVAYAITREEWLARNRS</sequence>
<dbReference type="PROSITE" id="PS51186">
    <property type="entry name" value="GNAT"/>
    <property type="match status" value="1"/>
</dbReference>
<dbReference type="InterPro" id="IPR000182">
    <property type="entry name" value="GNAT_dom"/>
</dbReference>
<keyword evidence="2" id="KW-0808">Transferase</keyword>
<dbReference type="RefSeq" id="WP_093951625.1">
    <property type="nucleotide sequence ID" value="NZ_NMUL01000039.1"/>
</dbReference>
<name>A0A229SUU5_9PSEU</name>
<gene>
    <name evidence="2" type="ORF">CF165_33725</name>
</gene>
<proteinExistence type="predicted"/>
<dbReference type="SUPFAM" id="SSF55729">
    <property type="entry name" value="Acyl-CoA N-acyltransferases (Nat)"/>
    <property type="match status" value="1"/>
</dbReference>
<dbReference type="AlphaFoldDB" id="A0A229SUU5"/>
<reference evidence="3" key="1">
    <citation type="submission" date="2017-07" db="EMBL/GenBank/DDBJ databases">
        <title>Comparative genome mining reveals phylogenetic distribution patterns of secondary metabolites in Amycolatopsis.</title>
        <authorList>
            <person name="Adamek M."/>
            <person name="Alanjary M."/>
            <person name="Sales-Ortells H."/>
            <person name="Goodfellow M."/>
            <person name="Bull A.T."/>
            <person name="Kalinowski J."/>
            <person name="Ziemert N."/>
        </authorList>
    </citation>
    <scope>NUCLEOTIDE SEQUENCE [LARGE SCALE GENOMIC DNA]</scope>
    <source>
        <strain evidence="3">H5</strain>
    </source>
</reference>
<dbReference type="EMBL" id="NMUL01000039">
    <property type="protein sequence ID" value="OXM62738.1"/>
    <property type="molecule type" value="Genomic_DNA"/>
</dbReference>
<dbReference type="GO" id="GO:0016747">
    <property type="term" value="F:acyltransferase activity, transferring groups other than amino-acyl groups"/>
    <property type="evidence" value="ECO:0007669"/>
    <property type="project" value="InterPro"/>
</dbReference>
<organism evidence="2 3">
    <name type="scientific">Amycolatopsis vastitatis</name>
    <dbReference type="NCBI Taxonomy" id="1905142"/>
    <lineage>
        <taxon>Bacteria</taxon>
        <taxon>Bacillati</taxon>
        <taxon>Actinomycetota</taxon>
        <taxon>Actinomycetes</taxon>
        <taxon>Pseudonocardiales</taxon>
        <taxon>Pseudonocardiaceae</taxon>
        <taxon>Amycolatopsis</taxon>
    </lineage>
</organism>
<evidence type="ECO:0000313" key="3">
    <source>
        <dbReference type="Proteomes" id="UP000215199"/>
    </source>
</evidence>
<accession>A0A229SUU5</accession>
<dbReference type="Gene3D" id="3.40.630.30">
    <property type="match status" value="1"/>
</dbReference>
<comment type="caution">
    <text evidence="2">The sequence shown here is derived from an EMBL/GenBank/DDBJ whole genome shotgun (WGS) entry which is preliminary data.</text>
</comment>
<evidence type="ECO:0000313" key="2">
    <source>
        <dbReference type="EMBL" id="OXM62738.1"/>
    </source>
</evidence>
<dbReference type="PANTHER" id="PTHR43792:SF1">
    <property type="entry name" value="N-ACETYLTRANSFERASE DOMAIN-CONTAINING PROTEIN"/>
    <property type="match status" value="1"/>
</dbReference>
<dbReference type="InterPro" id="IPR016181">
    <property type="entry name" value="Acyl_CoA_acyltransferase"/>
</dbReference>
<dbReference type="InterPro" id="IPR051531">
    <property type="entry name" value="N-acetyltransferase"/>
</dbReference>